<dbReference type="CDD" id="cd00771">
    <property type="entry name" value="ThrRS_core"/>
    <property type="match status" value="1"/>
</dbReference>
<dbReference type="SUPFAM" id="SSF55681">
    <property type="entry name" value="Class II aaRS and biotin synthetases"/>
    <property type="match status" value="1"/>
</dbReference>
<keyword evidence="4 13" id="KW-0436">Ligase</keyword>
<dbReference type="CDD" id="cd00860">
    <property type="entry name" value="ThrRS_anticodon"/>
    <property type="match status" value="1"/>
</dbReference>
<keyword evidence="7 13" id="KW-0862">Zinc</keyword>
<keyword evidence="8 13" id="KW-0067">ATP-binding</keyword>
<comment type="similarity">
    <text evidence="1 13">Belongs to the class-II aminoacyl-tRNA synthetase family.</text>
</comment>
<dbReference type="Proteomes" id="UP000606776">
    <property type="component" value="Unassembled WGS sequence"/>
</dbReference>
<dbReference type="InterPro" id="IPR018163">
    <property type="entry name" value="Thr/Ala-tRNA-synth_IIc_edit"/>
</dbReference>
<feature type="domain" description="Aminoacyl-transfer RNA synthetases class-II family profile" evidence="14">
    <location>
        <begin position="217"/>
        <end position="522"/>
    </location>
</feature>
<comment type="subunit">
    <text evidence="13">Homodimer.</text>
</comment>
<sequence>MVSSLTQSQDSLNEQDSDKLTRIRHTSAHIMAMAVQKLFPGTKVAIGPVTETGFYYDFDCPVSITTDDLAKIEVEMRRIIKANLPIIREEVERAEIRAEITELNEPYKLEILERIPASEIITRYFIGTPEIANSEPSLFVTDIKPTNNCWWDLCAGPHINFTGEIDANAFKLLNVAGAYWQGDETKQQLQRIYGTAWTTKVELETYLQQREEALRRDHRKLGQELNLFSIQEEAGGGLVFWHPKGAIIRYIIEDYWRKSHLESGYQLLYTPHVANLDLWKTSGHFDFYQENMFDSMDVENQAYQIKPMNCPFHVLTYKHQLHSYRELPLRWAELGTVYRYERSGALHGLMRVRGFTQDDAHIFCLPEQIAEEILGVLNLTEKILSDFGFKQYEVNLSTRPDKSVGNDDVWELATTALEQALNAKGWNYSIDEGGGAFYGPKIDIKIKDAIGRLWQCSTIQVDFNLPQRFEMEYIASDGSRQQPIMIHRAIFGSLERFFGILIENYAGDFPLWLAPVQLRLLPVSDDCREYATSVANDLQKSGFRVELDRSGERLGKQIRTAELEKIPVVAVVGKKEVENKTLSVRSRKSGDLGVLNLAELVKYLQNSLNLTGG</sequence>
<organism evidence="15 16">
    <name type="scientific">Sphaerospermopsis aphanizomenoides LEGE 00250</name>
    <dbReference type="NCBI Taxonomy" id="2777972"/>
    <lineage>
        <taxon>Bacteria</taxon>
        <taxon>Bacillati</taxon>
        <taxon>Cyanobacteriota</taxon>
        <taxon>Cyanophyceae</taxon>
        <taxon>Nostocales</taxon>
        <taxon>Aphanizomenonaceae</taxon>
        <taxon>Sphaerospermopsis</taxon>
        <taxon>Sphaerospermopsis aphanizomenoides</taxon>
    </lineage>
</organism>
<dbReference type="SUPFAM" id="SSF55186">
    <property type="entry name" value="ThrRS/AlaRS common domain"/>
    <property type="match status" value="1"/>
</dbReference>
<comment type="subcellular location">
    <subcellularLocation>
        <location evidence="13">Cytoplasm</location>
    </subcellularLocation>
</comment>
<comment type="cofactor">
    <cofactor evidence="13">
        <name>Zn(2+)</name>
        <dbReference type="ChEBI" id="CHEBI:29105"/>
    </cofactor>
    <text evidence="13">Binds 1 zinc ion per subunit.</text>
</comment>
<dbReference type="RefSeq" id="WP_193943957.1">
    <property type="nucleotide sequence ID" value="NZ_JADEWB010000179.1"/>
</dbReference>
<dbReference type="NCBIfam" id="TIGR00418">
    <property type="entry name" value="thrS"/>
    <property type="match status" value="1"/>
</dbReference>
<evidence type="ECO:0000256" key="1">
    <source>
        <dbReference type="ARBA" id="ARBA00008226"/>
    </source>
</evidence>
<dbReference type="InterPro" id="IPR045864">
    <property type="entry name" value="aa-tRNA-synth_II/BPL/LPL"/>
</dbReference>
<dbReference type="InterPro" id="IPR006195">
    <property type="entry name" value="aa-tRNA-synth_II"/>
</dbReference>
<dbReference type="InterPro" id="IPR033728">
    <property type="entry name" value="ThrRS_core"/>
</dbReference>
<evidence type="ECO:0000256" key="2">
    <source>
        <dbReference type="ARBA" id="ARBA00022490"/>
    </source>
</evidence>
<keyword evidence="11 13" id="KW-0030">Aminoacyl-tRNA synthetase</keyword>
<evidence type="ECO:0000256" key="3">
    <source>
        <dbReference type="ARBA" id="ARBA00022555"/>
    </source>
</evidence>
<evidence type="ECO:0000256" key="4">
    <source>
        <dbReference type="ARBA" id="ARBA00022598"/>
    </source>
</evidence>
<dbReference type="InterPro" id="IPR012947">
    <property type="entry name" value="tRNA_SAD"/>
</dbReference>
<accession>A0ABR9VJ33</accession>
<dbReference type="SMART" id="SM00863">
    <property type="entry name" value="tRNA_SAD"/>
    <property type="match status" value="1"/>
</dbReference>
<keyword evidence="10 13" id="KW-0648">Protein biosynthesis</keyword>
<evidence type="ECO:0000256" key="7">
    <source>
        <dbReference type="ARBA" id="ARBA00022833"/>
    </source>
</evidence>
<reference evidence="15 16" key="1">
    <citation type="submission" date="2020-10" db="EMBL/GenBank/DDBJ databases">
        <authorList>
            <person name="Castelo-Branco R."/>
            <person name="Eusebio N."/>
            <person name="Adriana R."/>
            <person name="Vieira A."/>
            <person name="Brugerolle De Fraissinette N."/>
            <person name="Rezende De Castro R."/>
            <person name="Schneider M.P."/>
            <person name="Vasconcelos V."/>
            <person name="Leao P.N."/>
        </authorList>
    </citation>
    <scope>NUCLEOTIDE SEQUENCE [LARGE SCALE GENOMIC DNA]</scope>
    <source>
        <strain evidence="15 16">LEGE 00250</strain>
    </source>
</reference>
<name>A0ABR9VJ33_9CYAN</name>
<dbReference type="PROSITE" id="PS50862">
    <property type="entry name" value="AA_TRNA_LIGASE_II"/>
    <property type="match status" value="1"/>
</dbReference>
<dbReference type="Gene3D" id="3.30.980.10">
    <property type="entry name" value="Threonyl-trna Synthetase, Chain A, domain 2"/>
    <property type="match status" value="1"/>
</dbReference>
<dbReference type="Gene3D" id="3.30.54.20">
    <property type="match status" value="1"/>
</dbReference>
<keyword evidence="16" id="KW-1185">Reference proteome</keyword>
<dbReference type="Pfam" id="PF07973">
    <property type="entry name" value="tRNA_SAD"/>
    <property type="match status" value="1"/>
</dbReference>
<dbReference type="InterPro" id="IPR004154">
    <property type="entry name" value="Anticodon-bd"/>
</dbReference>
<evidence type="ECO:0000256" key="5">
    <source>
        <dbReference type="ARBA" id="ARBA00022723"/>
    </source>
</evidence>
<dbReference type="PRINTS" id="PR01047">
    <property type="entry name" value="TRNASYNTHTHR"/>
</dbReference>
<dbReference type="PANTHER" id="PTHR11451">
    <property type="entry name" value="THREONINE-TRNA LIGASE"/>
    <property type="match status" value="1"/>
</dbReference>
<dbReference type="PANTHER" id="PTHR11451:SF44">
    <property type="entry name" value="THREONINE--TRNA LIGASE, CHLOROPLASTIC_MITOCHONDRIAL 2"/>
    <property type="match status" value="1"/>
</dbReference>
<dbReference type="GO" id="GO:0004829">
    <property type="term" value="F:threonine-tRNA ligase activity"/>
    <property type="evidence" value="ECO:0007669"/>
    <property type="project" value="UniProtKB-EC"/>
</dbReference>
<evidence type="ECO:0000256" key="10">
    <source>
        <dbReference type="ARBA" id="ARBA00022917"/>
    </source>
</evidence>
<dbReference type="HAMAP" id="MF_00184">
    <property type="entry name" value="Thr_tRNA_synth"/>
    <property type="match status" value="1"/>
</dbReference>
<dbReference type="EC" id="6.1.1.3" evidence="13"/>
<feature type="binding site" evidence="13">
    <location>
        <position position="487"/>
    </location>
    <ligand>
        <name>Zn(2+)</name>
        <dbReference type="ChEBI" id="CHEBI:29105"/>
        <note>catalytic</note>
    </ligand>
</feature>
<dbReference type="Gene3D" id="3.40.50.800">
    <property type="entry name" value="Anticodon-binding domain"/>
    <property type="match status" value="1"/>
</dbReference>
<comment type="caution">
    <text evidence="15">The sequence shown here is derived from an EMBL/GenBank/DDBJ whole genome shotgun (WGS) entry which is preliminary data.</text>
</comment>
<evidence type="ECO:0000313" key="16">
    <source>
        <dbReference type="Proteomes" id="UP000606776"/>
    </source>
</evidence>
<comment type="catalytic activity">
    <reaction evidence="12 13">
        <text>tRNA(Thr) + L-threonine + ATP = L-threonyl-tRNA(Thr) + AMP + diphosphate + H(+)</text>
        <dbReference type="Rhea" id="RHEA:24624"/>
        <dbReference type="Rhea" id="RHEA-COMP:9670"/>
        <dbReference type="Rhea" id="RHEA-COMP:9704"/>
        <dbReference type="ChEBI" id="CHEBI:15378"/>
        <dbReference type="ChEBI" id="CHEBI:30616"/>
        <dbReference type="ChEBI" id="CHEBI:33019"/>
        <dbReference type="ChEBI" id="CHEBI:57926"/>
        <dbReference type="ChEBI" id="CHEBI:78442"/>
        <dbReference type="ChEBI" id="CHEBI:78534"/>
        <dbReference type="ChEBI" id="CHEBI:456215"/>
        <dbReference type="EC" id="6.1.1.3"/>
    </reaction>
</comment>
<comment type="caution">
    <text evidence="13">Lacks conserved residue(s) required for the propagation of feature annotation.</text>
</comment>
<feature type="binding site" evidence="13">
    <location>
        <position position="361"/>
    </location>
    <ligand>
        <name>Zn(2+)</name>
        <dbReference type="ChEBI" id="CHEBI:29105"/>
        <note>catalytic</note>
    </ligand>
</feature>
<dbReference type="Pfam" id="PF03129">
    <property type="entry name" value="HGTP_anticodon"/>
    <property type="match status" value="1"/>
</dbReference>
<evidence type="ECO:0000256" key="8">
    <source>
        <dbReference type="ARBA" id="ARBA00022840"/>
    </source>
</evidence>
<keyword evidence="2 13" id="KW-0963">Cytoplasm</keyword>
<gene>
    <name evidence="13" type="primary">thrS</name>
    <name evidence="15" type="ORF">IQ227_21330</name>
</gene>
<protein>
    <recommendedName>
        <fullName evidence="13">Threonine--tRNA ligase</fullName>
        <ecNumber evidence="13">6.1.1.3</ecNumber>
    </recommendedName>
    <alternativeName>
        <fullName evidence="13">Threonyl-tRNA synthetase</fullName>
        <shortName evidence="13">ThrRS</shortName>
    </alternativeName>
</protein>
<evidence type="ECO:0000256" key="12">
    <source>
        <dbReference type="ARBA" id="ARBA00049515"/>
    </source>
</evidence>
<proteinExistence type="inferred from homology"/>
<evidence type="ECO:0000256" key="13">
    <source>
        <dbReference type="HAMAP-Rule" id="MF_00184"/>
    </source>
</evidence>
<keyword evidence="9 13" id="KW-0694">RNA-binding</keyword>
<dbReference type="InterPro" id="IPR002314">
    <property type="entry name" value="aa-tRNA-synt_IIb"/>
</dbReference>
<keyword evidence="3 13" id="KW-0820">tRNA-binding</keyword>
<feature type="binding site" evidence="13">
    <location>
        <position position="310"/>
    </location>
    <ligand>
        <name>Zn(2+)</name>
        <dbReference type="ChEBI" id="CHEBI:29105"/>
        <note>catalytic</note>
    </ligand>
</feature>
<evidence type="ECO:0000256" key="11">
    <source>
        <dbReference type="ARBA" id="ARBA00023146"/>
    </source>
</evidence>
<keyword evidence="6 13" id="KW-0547">Nucleotide-binding</keyword>
<dbReference type="Gene3D" id="3.30.930.10">
    <property type="entry name" value="Bira Bifunctional Protein, Domain 2"/>
    <property type="match status" value="1"/>
</dbReference>
<evidence type="ECO:0000259" key="14">
    <source>
        <dbReference type="PROSITE" id="PS50862"/>
    </source>
</evidence>
<dbReference type="InterPro" id="IPR036621">
    <property type="entry name" value="Anticodon-bd_dom_sf"/>
</dbReference>
<evidence type="ECO:0000256" key="9">
    <source>
        <dbReference type="ARBA" id="ARBA00022884"/>
    </source>
</evidence>
<dbReference type="Pfam" id="PF00587">
    <property type="entry name" value="tRNA-synt_2b"/>
    <property type="match status" value="1"/>
</dbReference>
<dbReference type="InterPro" id="IPR002320">
    <property type="entry name" value="Thr-tRNA-ligase_IIa"/>
</dbReference>
<dbReference type="InterPro" id="IPR047246">
    <property type="entry name" value="ThrRS_anticodon"/>
</dbReference>
<keyword evidence="5 13" id="KW-0479">Metal-binding</keyword>
<dbReference type="EMBL" id="JADEWB010000179">
    <property type="protein sequence ID" value="MBE9238492.1"/>
    <property type="molecule type" value="Genomic_DNA"/>
</dbReference>
<evidence type="ECO:0000256" key="6">
    <source>
        <dbReference type="ARBA" id="ARBA00022741"/>
    </source>
</evidence>
<dbReference type="SUPFAM" id="SSF52954">
    <property type="entry name" value="Class II aaRS ABD-related"/>
    <property type="match status" value="1"/>
</dbReference>
<evidence type="ECO:0000313" key="15">
    <source>
        <dbReference type="EMBL" id="MBE9238492.1"/>
    </source>
</evidence>